<dbReference type="PANTHER" id="PTHR13390:SF0">
    <property type="entry name" value="LIPID DROPLET-ASSOCIATED HYDROLASE"/>
    <property type="match status" value="1"/>
</dbReference>
<dbReference type="SUPFAM" id="SSF53474">
    <property type="entry name" value="alpha/beta-Hydrolases"/>
    <property type="match status" value="1"/>
</dbReference>
<comment type="similarity">
    <text evidence="2">Belongs to the AB hydrolase superfamily. LDAH family.</text>
</comment>
<dbReference type="PANTHER" id="PTHR13390">
    <property type="entry name" value="LIPASE"/>
    <property type="match status" value="1"/>
</dbReference>
<dbReference type="EMBL" id="JAIWQS010000009">
    <property type="protein sequence ID" value="KAJ8754744.1"/>
    <property type="molecule type" value="Genomic_DNA"/>
</dbReference>
<dbReference type="Proteomes" id="UP001159364">
    <property type="component" value="Linkage Group LG09"/>
</dbReference>
<dbReference type="GO" id="GO:0019915">
    <property type="term" value="P:lipid storage"/>
    <property type="evidence" value="ECO:0007669"/>
    <property type="project" value="InterPro"/>
</dbReference>
<dbReference type="AlphaFoldDB" id="A0AAV8SRV8"/>
<keyword evidence="4" id="KW-0378">Hydrolase</keyword>
<organism evidence="5 6">
    <name type="scientific">Erythroxylum novogranatense</name>
    <dbReference type="NCBI Taxonomy" id="1862640"/>
    <lineage>
        <taxon>Eukaryota</taxon>
        <taxon>Viridiplantae</taxon>
        <taxon>Streptophyta</taxon>
        <taxon>Embryophyta</taxon>
        <taxon>Tracheophyta</taxon>
        <taxon>Spermatophyta</taxon>
        <taxon>Magnoliopsida</taxon>
        <taxon>eudicotyledons</taxon>
        <taxon>Gunneridae</taxon>
        <taxon>Pentapetalae</taxon>
        <taxon>rosids</taxon>
        <taxon>fabids</taxon>
        <taxon>Malpighiales</taxon>
        <taxon>Erythroxylaceae</taxon>
        <taxon>Erythroxylum</taxon>
    </lineage>
</organism>
<evidence type="ECO:0000313" key="5">
    <source>
        <dbReference type="EMBL" id="KAJ8754744.1"/>
    </source>
</evidence>
<comment type="caution">
    <text evidence="5">The sequence shown here is derived from an EMBL/GenBank/DDBJ whole genome shotgun (WGS) entry which is preliminary data.</text>
</comment>
<dbReference type="InterPro" id="IPR019363">
    <property type="entry name" value="LDAH"/>
</dbReference>
<sequence length="308" mass="35193">MSLEKFNCKPRRPVSFRLCNVSGYTTEVMEILSQDPSLHVLFVPGNPGIISFYKDFLEALYEFLGETASVTAIGHISQTEKNWERGKLFLLQEQIDHKVDFVRQQLLKDDLPIVLVGHSIGAYMSMETLKRYPEKVIYCAGLYPYLMFNPLSKTQILYKKVFRLPVLCFLLSFCIASLGLLPKCATRLLVSKSVGKSWSATAIDATCSHLLRYHTFRNMLFLALGEFTELSGPLDWAFMRENKGKFAFLFGVDDHWGSLEMYEEISKQVPEISLSIERQGLIHNFCCTEAGSLWIARQVASFIKNIRQ</sequence>
<protein>
    <recommendedName>
        <fullName evidence="7">Lipid droplet-associated hydrolase</fullName>
    </recommendedName>
</protein>
<proteinExistence type="inferred from homology"/>
<evidence type="ECO:0000256" key="2">
    <source>
        <dbReference type="ARBA" id="ARBA00008300"/>
    </source>
</evidence>
<dbReference type="Pfam" id="PF10230">
    <property type="entry name" value="LIDHydrolase"/>
    <property type="match status" value="1"/>
</dbReference>
<keyword evidence="6" id="KW-1185">Reference proteome</keyword>
<evidence type="ECO:0000313" key="6">
    <source>
        <dbReference type="Proteomes" id="UP001159364"/>
    </source>
</evidence>
<evidence type="ECO:0008006" key="7">
    <source>
        <dbReference type="Google" id="ProtNLM"/>
    </source>
</evidence>
<comment type="subcellular location">
    <subcellularLocation>
        <location evidence="1">Lipid droplet</location>
    </subcellularLocation>
</comment>
<name>A0AAV8SRV8_9ROSI</name>
<keyword evidence="3" id="KW-0551">Lipid droplet</keyword>
<dbReference type="Gene3D" id="3.40.50.1820">
    <property type="entry name" value="alpha/beta hydrolase"/>
    <property type="match status" value="1"/>
</dbReference>
<dbReference type="GO" id="GO:0005811">
    <property type="term" value="C:lipid droplet"/>
    <property type="evidence" value="ECO:0007669"/>
    <property type="project" value="UniProtKB-SubCell"/>
</dbReference>
<evidence type="ECO:0000256" key="1">
    <source>
        <dbReference type="ARBA" id="ARBA00004502"/>
    </source>
</evidence>
<gene>
    <name evidence="5" type="ORF">K2173_012133</name>
</gene>
<evidence type="ECO:0000256" key="3">
    <source>
        <dbReference type="ARBA" id="ARBA00022677"/>
    </source>
</evidence>
<reference evidence="5 6" key="1">
    <citation type="submission" date="2021-09" db="EMBL/GenBank/DDBJ databases">
        <title>Genomic insights and catalytic innovation underlie evolution of tropane alkaloids biosynthesis.</title>
        <authorList>
            <person name="Wang Y.-J."/>
            <person name="Tian T."/>
            <person name="Huang J.-P."/>
            <person name="Huang S.-X."/>
        </authorList>
    </citation>
    <scope>NUCLEOTIDE SEQUENCE [LARGE SCALE GENOMIC DNA]</scope>
    <source>
        <strain evidence="5">KIB-2018</strain>
        <tissue evidence="5">Leaf</tissue>
    </source>
</reference>
<dbReference type="GO" id="GO:0016298">
    <property type="term" value="F:lipase activity"/>
    <property type="evidence" value="ECO:0007669"/>
    <property type="project" value="InterPro"/>
</dbReference>
<evidence type="ECO:0000256" key="4">
    <source>
        <dbReference type="ARBA" id="ARBA00022801"/>
    </source>
</evidence>
<dbReference type="InterPro" id="IPR029058">
    <property type="entry name" value="AB_hydrolase_fold"/>
</dbReference>
<accession>A0AAV8SRV8</accession>